<accession>A0ABD2JHQ1</accession>
<keyword evidence="3 9" id="KW-0812">Transmembrane</keyword>
<dbReference type="GO" id="GO:0016020">
    <property type="term" value="C:membrane"/>
    <property type="evidence" value="ECO:0007669"/>
    <property type="project" value="UniProtKB-SubCell"/>
</dbReference>
<keyword evidence="6" id="KW-0325">Glycoprotein</keyword>
<feature type="transmembrane region" description="Helical" evidence="9">
    <location>
        <begin position="487"/>
        <end position="512"/>
    </location>
</feature>
<dbReference type="InterPro" id="IPR008795">
    <property type="entry name" value="Prominin"/>
</dbReference>
<dbReference type="AlphaFoldDB" id="A0ABD2JHQ1"/>
<feature type="transmembrane region" description="Helical" evidence="9">
    <location>
        <begin position="140"/>
        <end position="163"/>
    </location>
</feature>
<evidence type="ECO:0008006" key="13">
    <source>
        <dbReference type="Google" id="ProtNLM"/>
    </source>
</evidence>
<comment type="caution">
    <text evidence="11">The sequence shown here is derived from an EMBL/GenBank/DDBJ whole genome shotgun (WGS) entry which is preliminary data.</text>
</comment>
<feature type="compositionally biased region" description="Low complexity" evidence="8">
    <location>
        <begin position="984"/>
        <end position="993"/>
    </location>
</feature>
<feature type="transmembrane region" description="Helical" evidence="9">
    <location>
        <begin position="192"/>
        <end position="214"/>
    </location>
</feature>
<evidence type="ECO:0000256" key="5">
    <source>
        <dbReference type="ARBA" id="ARBA00023136"/>
    </source>
</evidence>
<dbReference type="EMBL" id="JBICCN010000143">
    <property type="protein sequence ID" value="KAL3090122.1"/>
    <property type="molecule type" value="Genomic_DNA"/>
</dbReference>
<comment type="similarity">
    <text evidence="2">Belongs to the prominin family.</text>
</comment>
<feature type="compositionally biased region" description="Polar residues" evidence="8">
    <location>
        <begin position="994"/>
        <end position="1003"/>
    </location>
</feature>
<evidence type="ECO:0000313" key="11">
    <source>
        <dbReference type="EMBL" id="KAL3090122.1"/>
    </source>
</evidence>
<proteinExistence type="inferred from homology"/>
<feature type="transmembrane region" description="Helical" evidence="9">
    <location>
        <begin position="533"/>
        <end position="560"/>
    </location>
</feature>
<evidence type="ECO:0000256" key="7">
    <source>
        <dbReference type="SAM" id="Coils"/>
    </source>
</evidence>
<feature type="chain" id="PRO_5044759797" description="Prominin-like protein" evidence="10">
    <location>
        <begin position="35"/>
        <end position="1028"/>
    </location>
</feature>
<evidence type="ECO:0000256" key="8">
    <source>
        <dbReference type="SAM" id="MobiDB-lite"/>
    </source>
</evidence>
<comment type="subcellular location">
    <subcellularLocation>
        <location evidence="1">Membrane</location>
        <topology evidence="1">Multi-pass membrane protein</topology>
    </subcellularLocation>
</comment>
<sequence length="1028" mass="114575">MSSPPPSPSSLLPSPITFSFSLLLLLFTAASVPANSSSSNSPPPPFRNASPSSGQSAAPLLRFEPFRASEPYRCGMFAEQSNQADPAMRVLQRAQNALIRTLSRPFPHQKLLSDDALLGNTEAWKQSFVERRDQWVEFDFWWLIGSLLLVSVPPLFTLLYLLYRCVSCCCCGAKRSEKAQFADRRFDGVRRLVLNALLGLLVVANIFCAAILLINTQYAQHGLDELPTRLHYCASDVFIYRAETVERIRKLLRDDFFVLNGSLNLALDGAGEAVVERLKKATGAGLISEVIDKANNVGPMRKHFDELSRELPHVLDARHSLQMRLLRLRQARDKLRECERTAKDGTRVALCHQAKQALAPVLQLAGGAETEDKTGADWESVERAREMSELLPEGVPPALRAIEQLDLEAKFAPANEGMLLLQRGVQQVVDSRRSDANDRLHALDRTLNALHDQLSSTIKGIDLRFLDEQIVDPIMLHREHFRRAVHIGWIGALVVSGLFAFLALALLLGLCYGCCGRQPNEYEDDCCVRSTGASFFSCSIWLSLAFISVFGLLAALAMLFGANVSHLVCRPLEEPLQRPDFLSLLDRFVHLYGLDRPLSVSPHKSSPSAAAHFSLDQLFSAHRRPADLISECAQKHTLYTMLGLDKKFKLIGREGLQDDYQYLQRSIMDNLSSHQLIDEALSRGIVPDDPRLSARQWHFFSGPMRDALQHLGQVRMPEWNSSDVEQFCAQPKRFSLEGVVAGLRQLSQSAQAEANNGGADGEKPAGTVASNFSELDAVIHFLEELRPDTVQVRAQLEGACAQLEQLQREVLALRFNASLLLEHLQRAETELSTKDRLRAQLQAVAAGVADELLERVRIYERHVNQSMNNEVSSCAPLASIATNVRLALCDYALDPLNSLWVAMAVGLALLLPIILLATTLNPLYQHIHPYLKYPLLHTGNSSPSHDAFATDIYAMVGSQQQQQYHLLPTQQHNHNRNKQYTTPQQQQQQQQQQFTSPYATSNYGYHELTHPPAYSMSMVGGGGTGQRR</sequence>
<organism evidence="11 12">
    <name type="scientific">Heterodera schachtii</name>
    <name type="common">Sugarbeet cyst nematode worm</name>
    <name type="synonym">Tylenchus schachtii</name>
    <dbReference type="NCBI Taxonomy" id="97005"/>
    <lineage>
        <taxon>Eukaryota</taxon>
        <taxon>Metazoa</taxon>
        <taxon>Ecdysozoa</taxon>
        <taxon>Nematoda</taxon>
        <taxon>Chromadorea</taxon>
        <taxon>Rhabditida</taxon>
        <taxon>Tylenchina</taxon>
        <taxon>Tylenchomorpha</taxon>
        <taxon>Tylenchoidea</taxon>
        <taxon>Heteroderidae</taxon>
        <taxon>Heteroderinae</taxon>
        <taxon>Heterodera</taxon>
    </lineage>
</organism>
<evidence type="ECO:0000256" key="10">
    <source>
        <dbReference type="SAM" id="SignalP"/>
    </source>
</evidence>
<reference evidence="11 12" key="1">
    <citation type="submission" date="2024-10" db="EMBL/GenBank/DDBJ databases">
        <authorList>
            <person name="Kim D."/>
        </authorList>
    </citation>
    <scope>NUCLEOTIDE SEQUENCE [LARGE SCALE GENOMIC DNA]</scope>
    <source>
        <strain evidence="11">Taebaek</strain>
    </source>
</reference>
<feature type="signal peptide" evidence="10">
    <location>
        <begin position="1"/>
        <end position="34"/>
    </location>
</feature>
<name>A0ABD2JHQ1_HETSC</name>
<keyword evidence="12" id="KW-1185">Reference proteome</keyword>
<keyword evidence="4 9" id="KW-1133">Transmembrane helix</keyword>
<dbReference type="PANTHER" id="PTHR22730:SF1">
    <property type="entry name" value="PROMININ-LIKE PROTEIN"/>
    <property type="match status" value="1"/>
</dbReference>
<gene>
    <name evidence="11" type="ORF">niasHS_006574</name>
</gene>
<feature type="transmembrane region" description="Helical" evidence="9">
    <location>
        <begin position="899"/>
        <end position="924"/>
    </location>
</feature>
<feature type="region of interest" description="Disordered" evidence="8">
    <location>
        <begin position="974"/>
        <end position="1028"/>
    </location>
</feature>
<evidence type="ECO:0000256" key="1">
    <source>
        <dbReference type="ARBA" id="ARBA00004141"/>
    </source>
</evidence>
<keyword evidence="7" id="KW-0175">Coiled coil</keyword>
<dbReference type="PANTHER" id="PTHR22730">
    <property type="entry name" value="PROMININ PROM PROTEIN"/>
    <property type="match status" value="1"/>
</dbReference>
<dbReference type="Pfam" id="PF05478">
    <property type="entry name" value="Prominin"/>
    <property type="match status" value="2"/>
</dbReference>
<feature type="coiled-coil region" evidence="7">
    <location>
        <begin position="789"/>
        <end position="869"/>
    </location>
</feature>
<feature type="region of interest" description="Disordered" evidence="8">
    <location>
        <begin position="34"/>
        <end position="56"/>
    </location>
</feature>
<protein>
    <recommendedName>
        <fullName evidence="13">Prominin-like protein</fullName>
    </recommendedName>
</protein>
<keyword evidence="5 9" id="KW-0472">Membrane</keyword>
<dbReference type="Proteomes" id="UP001620645">
    <property type="component" value="Unassembled WGS sequence"/>
</dbReference>
<evidence type="ECO:0000256" key="4">
    <source>
        <dbReference type="ARBA" id="ARBA00022989"/>
    </source>
</evidence>
<evidence type="ECO:0000256" key="2">
    <source>
        <dbReference type="ARBA" id="ARBA00006058"/>
    </source>
</evidence>
<keyword evidence="10" id="KW-0732">Signal</keyword>
<evidence type="ECO:0000256" key="6">
    <source>
        <dbReference type="ARBA" id="ARBA00023180"/>
    </source>
</evidence>
<evidence type="ECO:0000313" key="12">
    <source>
        <dbReference type="Proteomes" id="UP001620645"/>
    </source>
</evidence>
<evidence type="ECO:0000256" key="3">
    <source>
        <dbReference type="ARBA" id="ARBA00022692"/>
    </source>
</evidence>
<feature type="compositionally biased region" description="Gly residues" evidence="8">
    <location>
        <begin position="1019"/>
        <end position="1028"/>
    </location>
</feature>
<evidence type="ECO:0000256" key="9">
    <source>
        <dbReference type="SAM" id="Phobius"/>
    </source>
</evidence>